<name>A0AAD5MV59_PARTN</name>
<dbReference type="EMBL" id="JAHQIW010002027">
    <property type="protein sequence ID" value="KAJ1354349.1"/>
    <property type="molecule type" value="Genomic_DNA"/>
</dbReference>
<protein>
    <recommendedName>
        <fullName evidence="2">SCP domain-containing protein</fullName>
    </recommendedName>
</protein>
<dbReference type="InterPro" id="IPR014044">
    <property type="entry name" value="CAP_dom"/>
</dbReference>
<feature type="signal peptide" evidence="1">
    <location>
        <begin position="1"/>
        <end position="18"/>
    </location>
</feature>
<dbReference type="AlphaFoldDB" id="A0AAD5MV59"/>
<dbReference type="Pfam" id="PF00188">
    <property type="entry name" value="CAP"/>
    <property type="match status" value="1"/>
</dbReference>
<comment type="caution">
    <text evidence="3">The sequence shown here is derived from an EMBL/GenBank/DDBJ whole genome shotgun (WGS) entry which is preliminary data.</text>
</comment>
<reference evidence="3" key="1">
    <citation type="submission" date="2021-06" db="EMBL/GenBank/DDBJ databases">
        <title>Parelaphostrongylus tenuis whole genome reference sequence.</title>
        <authorList>
            <person name="Garwood T.J."/>
            <person name="Larsen P.A."/>
            <person name="Fountain-Jones N.M."/>
            <person name="Garbe J.R."/>
            <person name="Macchietto M.G."/>
            <person name="Kania S.A."/>
            <person name="Gerhold R.W."/>
            <person name="Richards J.E."/>
            <person name="Wolf T.M."/>
        </authorList>
    </citation>
    <scope>NUCLEOTIDE SEQUENCE</scope>
    <source>
        <strain evidence="3">MNPRO001-30</strain>
        <tissue evidence="3">Meninges</tissue>
    </source>
</reference>
<evidence type="ECO:0000313" key="3">
    <source>
        <dbReference type="EMBL" id="KAJ1354349.1"/>
    </source>
</evidence>
<dbReference type="Gene3D" id="3.40.33.10">
    <property type="entry name" value="CAP"/>
    <property type="match status" value="1"/>
</dbReference>
<evidence type="ECO:0000313" key="4">
    <source>
        <dbReference type="Proteomes" id="UP001196413"/>
    </source>
</evidence>
<accession>A0AAD5MV59</accession>
<feature type="chain" id="PRO_5042081268" description="SCP domain-containing protein" evidence="1">
    <location>
        <begin position="19"/>
        <end position="227"/>
    </location>
</feature>
<dbReference type="SMART" id="SM00198">
    <property type="entry name" value="SCP"/>
    <property type="match status" value="1"/>
</dbReference>
<dbReference type="CDD" id="cd05380">
    <property type="entry name" value="CAP_euk"/>
    <property type="match status" value="1"/>
</dbReference>
<dbReference type="SUPFAM" id="SSF55797">
    <property type="entry name" value="PR-1-like"/>
    <property type="match status" value="1"/>
</dbReference>
<evidence type="ECO:0000259" key="2">
    <source>
        <dbReference type="SMART" id="SM00198"/>
    </source>
</evidence>
<keyword evidence="1" id="KW-0732">Signal</keyword>
<keyword evidence="4" id="KW-1185">Reference proteome</keyword>
<organism evidence="3 4">
    <name type="scientific">Parelaphostrongylus tenuis</name>
    <name type="common">Meningeal worm</name>
    <dbReference type="NCBI Taxonomy" id="148309"/>
    <lineage>
        <taxon>Eukaryota</taxon>
        <taxon>Metazoa</taxon>
        <taxon>Ecdysozoa</taxon>
        <taxon>Nematoda</taxon>
        <taxon>Chromadorea</taxon>
        <taxon>Rhabditida</taxon>
        <taxon>Rhabditina</taxon>
        <taxon>Rhabditomorpha</taxon>
        <taxon>Strongyloidea</taxon>
        <taxon>Metastrongylidae</taxon>
        <taxon>Parelaphostrongylus</taxon>
    </lineage>
</organism>
<feature type="domain" description="SCP" evidence="2">
    <location>
        <begin position="54"/>
        <end position="227"/>
    </location>
</feature>
<gene>
    <name evidence="3" type="ORF">KIN20_011258</name>
</gene>
<dbReference type="Proteomes" id="UP001196413">
    <property type="component" value="Unassembled WGS sequence"/>
</dbReference>
<evidence type="ECO:0000256" key="1">
    <source>
        <dbReference type="SAM" id="SignalP"/>
    </source>
</evidence>
<dbReference type="InterPro" id="IPR035940">
    <property type="entry name" value="CAP_sf"/>
</dbReference>
<sequence>MNSCVAALILTLFILAEAFKLGNSQDPETDDTYGPHGYGVKIDECNSGSIMGYEQRIFFVNQHNGKRSELQEGKTQNGPEESSKFQSAKDMTYMGYDCNLEKTAYRISAMCNETNDNSFDNVKYNKAIIPLSNTSDVDAIFDLNSEANVEFFIEEISRAIGDWWSTSKLSKLSADLKPTPDNNPMIPFLRMANAGTLKLGCAYSRCTSNPNSPFVSLVCQYGEKYVT</sequence>
<proteinExistence type="predicted"/>